<dbReference type="AlphaFoldDB" id="A0A845BR63"/>
<dbReference type="PANTHER" id="PTHR34039">
    <property type="entry name" value="UPF0102 PROTEIN YRAN"/>
    <property type="match status" value="1"/>
</dbReference>
<protein>
    <recommendedName>
        <fullName evidence="2">UPF0102 protein GQF02_13000</fullName>
    </recommendedName>
</protein>
<dbReference type="Pfam" id="PF02021">
    <property type="entry name" value="UPF0102"/>
    <property type="match status" value="1"/>
</dbReference>
<keyword evidence="4" id="KW-1185">Reference proteome</keyword>
<dbReference type="EMBL" id="WSSB01000013">
    <property type="protein sequence ID" value="MXR37890.1"/>
    <property type="molecule type" value="Genomic_DNA"/>
</dbReference>
<dbReference type="InterPro" id="IPR011856">
    <property type="entry name" value="tRNA_endonuc-like_dom_sf"/>
</dbReference>
<dbReference type="HAMAP" id="MF_00048">
    <property type="entry name" value="UPF0102"/>
    <property type="match status" value="1"/>
</dbReference>
<dbReference type="SUPFAM" id="SSF52980">
    <property type="entry name" value="Restriction endonuclease-like"/>
    <property type="match status" value="1"/>
</dbReference>
<evidence type="ECO:0000313" key="4">
    <source>
        <dbReference type="Proteomes" id="UP000467214"/>
    </source>
</evidence>
<evidence type="ECO:0000256" key="2">
    <source>
        <dbReference type="HAMAP-Rule" id="MF_00048"/>
    </source>
</evidence>
<dbReference type="NCBIfam" id="NF009150">
    <property type="entry name" value="PRK12497.1-3"/>
    <property type="match status" value="1"/>
</dbReference>
<dbReference type="NCBIfam" id="TIGR00252">
    <property type="entry name" value="YraN family protein"/>
    <property type="match status" value="1"/>
</dbReference>
<proteinExistence type="inferred from homology"/>
<dbReference type="InterPro" id="IPR003509">
    <property type="entry name" value="UPF0102_YraN-like"/>
</dbReference>
<gene>
    <name evidence="3" type="ORF">GQF02_13000</name>
</gene>
<evidence type="ECO:0000313" key="3">
    <source>
        <dbReference type="EMBL" id="MXR37890.1"/>
    </source>
</evidence>
<dbReference type="RefSeq" id="WP_160797729.1">
    <property type="nucleotide sequence ID" value="NZ_WSSB01000013.1"/>
</dbReference>
<dbReference type="GO" id="GO:0003676">
    <property type="term" value="F:nucleic acid binding"/>
    <property type="evidence" value="ECO:0007669"/>
    <property type="project" value="InterPro"/>
</dbReference>
<sequence length="118" mass="13232">MGQGRATVAASGVAAEDRALRYLQKQGLRLVERNWHCRGGELDLVMREGVYWVFVEVRLRTSSRFGSALQSIDGRKCARLVHAASLYLSEKHIDAPCRFDAVVFEGEADPLWIKDIIA</sequence>
<comment type="caution">
    <text evidence="3">The sequence shown here is derived from an EMBL/GenBank/DDBJ whole genome shotgun (WGS) entry which is preliminary data.</text>
</comment>
<organism evidence="3 4">
    <name type="scientific">Craterilacuibacter sinensis</name>
    <dbReference type="NCBI Taxonomy" id="2686017"/>
    <lineage>
        <taxon>Bacteria</taxon>
        <taxon>Pseudomonadati</taxon>
        <taxon>Pseudomonadota</taxon>
        <taxon>Betaproteobacteria</taxon>
        <taxon>Neisseriales</taxon>
        <taxon>Neisseriaceae</taxon>
        <taxon>Craterilacuibacter</taxon>
    </lineage>
</organism>
<dbReference type="PANTHER" id="PTHR34039:SF1">
    <property type="entry name" value="UPF0102 PROTEIN YRAN"/>
    <property type="match status" value="1"/>
</dbReference>
<dbReference type="Gene3D" id="3.40.1350.10">
    <property type="match status" value="1"/>
</dbReference>
<reference evidence="3 4" key="1">
    <citation type="submission" date="2019-12" db="EMBL/GenBank/DDBJ databases">
        <title>Neisseriaceae gen. nov. sp. Genome sequencing and assembly.</title>
        <authorList>
            <person name="Liu Z."/>
            <person name="Li A."/>
        </authorList>
    </citation>
    <scope>NUCLEOTIDE SEQUENCE [LARGE SCALE GENOMIC DNA]</scope>
    <source>
        <strain evidence="3 4">B2N2-7</strain>
    </source>
</reference>
<accession>A0A845BR63</accession>
<comment type="similarity">
    <text evidence="1 2">Belongs to the UPF0102 family.</text>
</comment>
<name>A0A845BR63_9NEIS</name>
<evidence type="ECO:0000256" key="1">
    <source>
        <dbReference type="ARBA" id="ARBA00006738"/>
    </source>
</evidence>
<dbReference type="InterPro" id="IPR011335">
    <property type="entry name" value="Restrct_endonuc-II-like"/>
</dbReference>
<dbReference type="Proteomes" id="UP000467214">
    <property type="component" value="Unassembled WGS sequence"/>
</dbReference>